<comment type="caution">
    <text evidence="2">The sequence shown here is derived from an EMBL/GenBank/DDBJ whole genome shotgun (WGS) entry which is preliminary data.</text>
</comment>
<reference evidence="2 3" key="1">
    <citation type="submission" date="2024-02" db="EMBL/GenBank/DDBJ databases">
        <title>De novo assembly and annotation of 12 fungi associated with fruit tree decline syndrome in Ontario, Canada.</title>
        <authorList>
            <person name="Sulman M."/>
            <person name="Ellouze W."/>
            <person name="Ilyukhin E."/>
        </authorList>
    </citation>
    <scope>NUCLEOTIDE SEQUENCE [LARGE SCALE GENOMIC DNA]</scope>
    <source>
        <strain evidence="2 3">M97-236</strain>
    </source>
</reference>
<dbReference type="Proteomes" id="UP001521222">
    <property type="component" value="Unassembled WGS sequence"/>
</dbReference>
<sequence>MVAALDFIDDIPGLKLLGGFPGKPCTIHSDLNYRLDMQTITTGPPKAWHLHIQANKGPKKRGKSSRSSTHQAAEKGTRKAGSIAMIFVPVDDPWSPAEVEQAFKAEVMNFFEK</sequence>
<accession>A0ABR3QJ38</accession>
<feature type="region of interest" description="Disordered" evidence="1">
    <location>
        <begin position="54"/>
        <end position="78"/>
    </location>
</feature>
<keyword evidence="3" id="KW-1185">Reference proteome</keyword>
<evidence type="ECO:0000313" key="3">
    <source>
        <dbReference type="Proteomes" id="UP001521222"/>
    </source>
</evidence>
<proteinExistence type="predicted"/>
<evidence type="ECO:0000313" key="2">
    <source>
        <dbReference type="EMBL" id="KAL1592155.1"/>
    </source>
</evidence>
<dbReference type="EMBL" id="JAKIXB020000049">
    <property type="protein sequence ID" value="KAL1592155.1"/>
    <property type="molecule type" value="Genomic_DNA"/>
</dbReference>
<organism evidence="2 3">
    <name type="scientific">Nothophoma quercina</name>
    <dbReference type="NCBI Taxonomy" id="749835"/>
    <lineage>
        <taxon>Eukaryota</taxon>
        <taxon>Fungi</taxon>
        <taxon>Dikarya</taxon>
        <taxon>Ascomycota</taxon>
        <taxon>Pezizomycotina</taxon>
        <taxon>Dothideomycetes</taxon>
        <taxon>Pleosporomycetidae</taxon>
        <taxon>Pleosporales</taxon>
        <taxon>Pleosporineae</taxon>
        <taxon>Didymellaceae</taxon>
        <taxon>Nothophoma</taxon>
    </lineage>
</organism>
<gene>
    <name evidence="2" type="ORF">SLS59_009924</name>
</gene>
<name>A0ABR3QJ38_9PLEO</name>
<evidence type="ECO:0000256" key="1">
    <source>
        <dbReference type="SAM" id="MobiDB-lite"/>
    </source>
</evidence>
<protein>
    <submittedName>
        <fullName evidence="2">Uncharacterized protein</fullName>
    </submittedName>
</protein>